<evidence type="ECO:0008006" key="3">
    <source>
        <dbReference type="Google" id="ProtNLM"/>
    </source>
</evidence>
<dbReference type="Proteomes" id="UP000054567">
    <property type="component" value="Unassembled WGS sequence"/>
</dbReference>
<dbReference type="AlphaFoldDB" id="A0A0J6FMK9"/>
<dbReference type="EMBL" id="DS268113">
    <property type="protein sequence ID" value="KMM71608.1"/>
    <property type="molecule type" value="Genomic_DNA"/>
</dbReference>
<sequence length="217" mass="24861">MPLTELALLHLKPTITVDNAALQSSLRSAKHAMESFTGYPFHFFTQVEDPSYIYIIGNWTSLTQHVDQWIPSEKNQALLEALENLLTVEWMFHLDIDQLATKEGSEGIMPFSAPIVAIVRHFIAAGKKDSFVATFEKNKQSLVEFTAPQPICGGWRIDREQESGKDGAEKDEFVLFSGWRNIAHHVDFAQTETFERYKEIRDYLAAFEVKHATRWEI</sequence>
<dbReference type="Gene3D" id="3.30.70.100">
    <property type="match status" value="2"/>
</dbReference>
<reference evidence="2" key="3">
    <citation type="journal article" date="2010" name="Genome Res.">
        <title>Population genomic sequencing of Coccidioides fungi reveals recent hybridization and transposon control.</title>
        <authorList>
            <person name="Neafsey D.E."/>
            <person name="Barker B.M."/>
            <person name="Sharpton T.J."/>
            <person name="Stajich J.E."/>
            <person name="Park D.J."/>
            <person name="Whiston E."/>
            <person name="Hung C.-Y."/>
            <person name="McMahan C."/>
            <person name="White J."/>
            <person name="Sykes S."/>
            <person name="Heiman D."/>
            <person name="Young S."/>
            <person name="Zeng Q."/>
            <person name="Abouelleil A."/>
            <person name="Aftuck L."/>
            <person name="Bessette D."/>
            <person name="Brown A."/>
            <person name="FitzGerald M."/>
            <person name="Lui A."/>
            <person name="Macdonald J.P."/>
            <person name="Priest M."/>
            <person name="Orbach M.J."/>
            <person name="Galgiani J.N."/>
            <person name="Kirkland T.N."/>
            <person name="Cole G.T."/>
            <person name="Birren B.W."/>
            <person name="Henn M.R."/>
            <person name="Taylor J.W."/>
            <person name="Rounsley S.D."/>
        </authorList>
    </citation>
    <scope>NUCLEOTIDE SEQUENCE [LARGE SCALE GENOMIC DNA]</scope>
    <source>
        <strain evidence="2">RMSCC 3488</strain>
    </source>
</reference>
<dbReference type="PANTHER" id="PTHR42052:SF1">
    <property type="entry name" value="ABM DOMAIN-CONTAINING PROTEIN"/>
    <property type="match status" value="1"/>
</dbReference>
<evidence type="ECO:0000313" key="2">
    <source>
        <dbReference type="Proteomes" id="UP000054567"/>
    </source>
</evidence>
<protein>
    <recommendedName>
        <fullName evidence="3">ABM domain-containing protein</fullName>
    </recommendedName>
</protein>
<reference evidence="2" key="2">
    <citation type="journal article" date="2009" name="Genome Res.">
        <title>Comparative genomic analyses of the human fungal pathogens Coccidioides and their relatives.</title>
        <authorList>
            <person name="Sharpton T.J."/>
            <person name="Stajich J.E."/>
            <person name="Rounsley S.D."/>
            <person name="Gardner M.J."/>
            <person name="Wortman J.R."/>
            <person name="Jordar V.S."/>
            <person name="Maiti R."/>
            <person name="Kodira C.D."/>
            <person name="Neafsey D.E."/>
            <person name="Zeng Q."/>
            <person name="Hung C.-Y."/>
            <person name="McMahan C."/>
            <person name="Muszewska A."/>
            <person name="Grynberg M."/>
            <person name="Mandel M.A."/>
            <person name="Kellner E.M."/>
            <person name="Barker B.M."/>
            <person name="Galgiani J.N."/>
            <person name="Orbach M.J."/>
            <person name="Kirkland T.N."/>
            <person name="Cole G.T."/>
            <person name="Henn M.R."/>
            <person name="Birren B.W."/>
            <person name="Taylor J.W."/>
        </authorList>
    </citation>
    <scope>NUCLEOTIDE SEQUENCE [LARGE SCALE GENOMIC DNA]</scope>
    <source>
        <strain evidence="2">RMSCC 3488</strain>
    </source>
</reference>
<evidence type="ECO:0000313" key="1">
    <source>
        <dbReference type="EMBL" id="KMM71608.1"/>
    </source>
</evidence>
<reference evidence="1 2" key="1">
    <citation type="submission" date="2007-06" db="EMBL/GenBank/DDBJ databases">
        <title>The Genome Sequence of Coccidioides posadasii RMSCC_3488.</title>
        <authorList>
            <consortium name="Coccidioides Genome Resources Consortium"/>
            <consortium name="The Broad Institute Genome Sequencing Platform"/>
            <person name="Henn M.R."/>
            <person name="Sykes S."/>
            <person name="Young S."/>
            <person name="Jaffe D."/>
            <person name="Berlin A."/>
            <person name="Alvarez P."/>
            <person name="Butler J."/>
            <person name="Gnerre S."/>
            <person name="Grabherr M."/>
            <person name="Mauceli E."/>
            <person name="Brockman W."/>
            <person name="Kodira C."/>
            <person name="Alvarado L."/>
            <person name="Zeng Q."/>
            <person name="Crawford M."/>
            <person name="Antoine C."/>
            <person name="Devon K."/>
            <person name="Galgiani J."/>
            <person name="Orsborn K."/>
            <person name="Lewis M.L."/>
            <person name="Nusbaum C."/>
            <person name="Galagan J."/>
            <person name="Birren B."/>
        </authorList>
    </citation>
    <scope>NUCLEOTIDE SEQUENCE [LARGE SCALE GENOMIC DNA]</scope>
    <source>
        <strain evidence="1 2">RMSCC 3488</strain>
    </source>
</reference>
<dbReference type="PANTHER" id="PTHR42052">
    <property type="entry name" value="ABM DOMAIN-CONTAINING PROTEIN"/>
    <property type="match status" value="1"/>
</dbReference>
<dbReference type="VEuPathDB" id="FungiDB:CPAG_07912"/>
<name>A0A0J6FMK9_COCPO</name>
<gene>
    <name evidence="1" type="ORF">CPAG_07912</name>
</gene>
<accession>A0A0J6FMK9</accession>
<proteinExistence type="predicted"/>
<organism evidence="1 2">
    <name type="scientific">Coccidioides posadasii RMSCC 3488</name>
    <dbReference type="NCBI Taxonomy" id="454284"/>
    <lineage>
        <taxon>Eukaryota</taxon>
        <taxon>Fungi</taxon>
        <taxon>Dikarya</taxon>
        <taxon>Ascomycota</taxon>
        <taxon>Pezizomycotina</taxon>
        <taxon>Eurotiomycetes</taxon>
        <taxon>Eurotiomycetidae</taxon>
        <taxon>Onygenales</taxon>
        <taxon>Onygenaceae</taxon>
        <taxon>Coccidioides</taxon>
    </lineage>
</organism>